<feature type="compositionally biased region" description="Polar residues" evidence="3">
    <location>
        <begin position="82"/>
        <end position="93"/>
    </location>
</feature>
<comment type="similarity">
    <text evidence="1">Belongs to the beta-catenin family.</text>
</comment>
<feature type="region of interest" description="Disordered" evidence="3">
    <location>
        <begin position="66"/>
        <end position="120"/>
    </location>
</feature>
<protein>
    <recommendedName>
        <fullName evidence="5">Armadillo repeat-containing protein 8</fullName>
    </recommendedName>
</protein>
<dbReference type="GO" id="GO:0043495">
    <property type="term" value="F:protein-membrane adaptor activity"/>
    <property type="evidence" value="ECO:0007669"/>
    <property type="project" value="InterPro"/>
</dbReference>
<name>A0A7S0X1X4_9CHLO</name>
<dbReference type="Pfam" id="PF00612">
    <property type="entry name" value="IQ"/>
    <property type="match status" value="1"/>
</dbReference>
<evidence type="ECO:0000256" key="2">
    <source>
        <dbReference type="ARBA" id="ARBA00022737"/>
    </source>
</evidence>
<dbReference type="InterPro" id="IPR016024">
    <property type="entry name" value="ARM-type_fold"/>
</dbReference>
<gene>
    <name evidence="4" type="ORF">MANT1106_LOCUS688</name>
</gene>
<evidence type="ECO:0000256" key="3">
    <source>
        <dbReference type="SAM" id="MobiDB-lite"/>
    </source>
</evidence>
<reference evidence="4" key="1">
    <citation type="submission" date="2021-01" db="EMBL/GenBank/DDBJ databases">
        <authorList>
            <person name="Corre E."/>
            <person name="Pelletier E."/>
            <person name="Niang G."/>
            <person name="Scheremetjew M."/>
            <person name="Finn R."/>
            <person name="Kale V."/>
            <person name="Holt S."/>
            <person name="Cochrane G."/>
            <person name="Meng A."/>
            <person name="Brown T."/>
            <person name="Cohen L."/>
        </authorList>
    </citation>
    <scope>NUCLEOTIDE SEQUENCE</scope>
    <source>
        <strain evidence="4">SL-175</strain>
    </source>
</reference>
<keyword evidence="2" id="KW-0677">Repeat</keyword>
<dbReference type="EMBL" id="HBFC01001335">
    <property type="protein sequence ID" value="CAD8698009.1"/>
    <property type="molecule type" value="Transcribed_RNA"/>
</dbReference>
<feature type="compositionally biased region" description="Low complexity" evidence="3">
    <location>
        <begin position="68"/>
        <end position="78"/>
    </location>
</feature>
<dbReference type="PANTHER" id="PTHR47249:SF1">
    <property type="entry name" value="VACUOLAR PROTEIN 8"/>
    <property type="match status" value="1"/>
</dbReference>
<proteinExistence type="inferred from homology"/>
<evidence type="ECO:0000313" key="4">
    <source>
        <dbReference type="EMBL" id="CAD8698009.1"/>
    </source>
</evidence>
<dbReference type="InterPro" id="IPR011989">
    <property type="entry name" value="ARM-like"/>
</dbReference>
<dbReference type="Gene3D" id="1.25.10.10">
    <property type="entry name" value="Leucine-rich Repeat Variant"/>
    <property type="match status" value="4"/>
</dbReference>
<dbReference type="GO" id="GO:0071562">
    <property type="term" value="P:nucleus-vacuole junction assembly"/>
    <property type="evidence" value="ECO:0007669"/>
    <property type="project" value="InterPro"/>
</dbReference>
<dbReference type="InterPro" id="IPR000048">
    <property type="entry name" value="IQ_motif_EF-hand-BS"/>
</dbReference>
<dbReference type="InterPro" id="IPR045156">
    <property type="entry name" value="Vac8"/>
</dbReference>
<organism evidence="4">
    <name type="scientific">Mantoniella antarctica</name>
    <dbReference type="NCBI Taxonomy" id="81844"/>
    <lineage>
        <taxon>Eukaryota</taxon>
        <taxon>Viridiplantae</taxon>
        <taxon>Chlorophyta</taxon>
        <taxon>Mamiellophyceae</taxon>
        <taxon>Mamiellales</taxon>
        <taxon>Mamiellaceae</taxon>
        <taxon>Mantoniella</taxon>
    </lineage>
</organism>
<accession>A0A7S0X1X4</accession>
<sequence length="608" mass="66056">MGSISASVAPENVLPLVDLARWSTDIEVKRDAVAGLASLAQTDVNKAVIGKMGALVALIDLVFREDSSPGSPRNGSPRIARSSVSTKQPFSSETKGRTARFSTGDKLPGLSRSHSLQAGSRVSVSSSRDVKLTRISAQTIALLLTNTANQDRFVAAGGLEHTHRMVGTATNVEIRESLASILSNMSRNPEYQAKMVGDGGLHAVVELGCSSEEKTCMHAASCCKRLSALASNQQTWPGECLELVIGWLVSSRTLKLQKLAIEIVANLCEASEVNGARFVEFDGVSKLTPFLTGVHGDDLRLVAAKCVGKVACIQSTRSHFSSPEILDALHSLLERGMVSKDSEQIQSALHVVCQLADCETNKVKMRDTGYTEVVFHVEAAAAASDKVVRRLCSRFLMLLAESSECRVQMEPYIPAVLNMMQSIDYGALLSTTTLLYYLSETPSCRASIVAQATKVMKLLNRRMVVPYAEFDKVAVKLAANLVIDAQTKREVMLLLPAIANFMEATKSKDNDTQVSTVRFLSSMADTTDEAHRAELVTMGVVRRLRVIVRDGKKPSPQMALAVLRTHLKDHFAAIRIQAVYRGWLQRQWDKKSESGAMMAAVAAQAKMC</sequence>
<dbReference type="SUPFAM" id="SSF48371">
    <property type="entry name" value="ARM repeat"/>
    <property type="match status" value="2"/>
</dbReference>
<evidence type="ECO:0000256" key="1">
    <source>
        <dbReference type="ARBA" id="ARBA00005462"/>
    </source>
</evidence>
<evidence type="ECO:0008006" key="5">
    <source>
        <dbReference type="Google" id="ProtNLM"/>
    </source>
</evidence>
<dbReference type="PANTHER" id="PTHR47249">
    <property type="entry name" value="VACUOLAR PROTEIN 8"/>
    <property type="match status" value="1"/>
</dbReference>
<dbReference type="AlphaFoldDB" id="A0A7S0X1X4"/>
<dbReference type="PROSITE" id="PS50096">
    <property type="entry name" value="IQ"/>
    <property type="match status" value="1"/>
</dbReference>